<dbReference type="Pfam" id="PF00089">
    <property type="entry name" value="Trypsin"/>
    <property type="match status" value="1"/>
</dbReference>
<dbReference type="InterPro" id="IPR009003">
    <property type="entry name" value="Peptidase_S1_PA"/>
</dbReference>
<keyword evidence="4 6" id="KW-0720">Serine protease</keyword>
<evidence type="ECO:0000256" key="1">
    <source>
        <dbReference type="ARBA" id="ARBA00004613"/>
    </source>
</evidence>
<evidence type="ECO:0000313" key="8">
    <source>
        <dbReference type="EMBL" id="ODM99657.1"/>
    </source>
</evidence>
<proteinExistence type="predicted"/>
<dbReference type="STRING" id="48709.A0A1D2N2Z2"/>
<dbReference type="PROSITE" id="PS00134">
    <property type="entry name" value="TRYPSIN_HIS"/>
    <property type="match status" value="1"/>
</dbReference>
<feature type="domain" description="Peptidase S1" evidence="7">
    <location>
        <begin position="17"/>
        <end position="249"/>
    </location>
</feature>
<dbReference type="Proteomes" id="UP000094527">
    <property type="component" value="Unassembled WGS sequence"/>
</dbReference>
<dbReference type="InterPro" id="IPR043504">
    <property type="entry name" value="Peptidase_S1_PA_chymotrypsin"/>
</dbReference>
<dbReference type="FunFam" id="2.40.10.10:FF:000047">
    <property type="entry name" value="Trypsin eta"/>
    <property type="match status" value="1"/>
</dbReference>
<evidence type="ECO:0000256" key="3">
    <source>
        <dbReference type="ARBA" id="ARBA00022670"/>
    </source>
</evidence>
<evidence type="ECO:0000256" key="6">
    <source>
        <dbReference type="RuleBase" id="RU363034"/>
    </source>
</evidence>
<comment type="subcellular location">
    <subcellularLocation>
        <location evidence="1">Secreted</location>
    </subcellularLocation>
</comment>
<dbReference type="AlphaFoldDB" id="A0A1D2N2Z2"/>
<dbReference type="SMART" id="SM00020">
    <property type="entry name" value="Tryp_SPc"/>
    <property type="match status" value="1"/>
</dbReference>
<dbReference type="EMBL" id="LJIJ01000264">
    <property type="protein sequence ID" value="ODM99657.1"/>
    <property type="molecule type" value="Genomic_DNA"/>
</dbReference>
<dbReference type="PROSITE" id="PS00135">
    <property type="entry name" value="TRYPSIN_SER"/>
    <property type="match status" value="1"/>
</dbReference>
<gene>
    <name evidence="8" type="ORF">Ocin01_07022</name>
</gene>
<dbReference type="InterPro" id="IPR001314">
    <property type="entry name" value="Peptidase_S1A"/>
</dbReference>
<dbReference type="PRINTS" id="PR00722">
    <property type="entry name" value="CHYMOTRYPSIN"/>
</dbReference>
<organism evidence="8 9">
    <name type="scientific">Orchesella cincta</name>
    <name type="common">Springtail</name>
    <name type="synonym">Podura cincta</name>
    <dbReference type="NCBI Taxonomy" id="48709"/>
    <lineage>
        <taxon>Eukaryota</taxon>
        <taxon>Metazoa</taxon>
        <taxon>Ecdysozoa</taxon>
        <taxon>Arthropoda</taxon>
        <taxon>Hexapoda</taxon>
        <taxon>Collembola</taxon>
        <taxon>Entomobryomorpha</taxon>
        <taxon>Entomobryoidea</taxon>
        <taxon>Orchesellidae</taxon>
        <taxon>Orchesellinae</taxon>
        <taxon>Orchesella</taxon>
    </lineage>
</organism>
<evidence type="ECO:0000256" key="4">
    <source>
        <dbReference type="ARBA" id="ARBA00022825"/>
    </source>
</evidence>
<dbReference type="SUPFAM" id="SSF50494">
    <property type="entry name" value="Trypsin-like serine proteases"/>
    <property type="match status" value="1"/>
</dbReference>
<evidence type="ECO:0000256" key="2">
    <source>
        <dbReference type="ARBA" id="ARBA00022525"/>
    </source>
</evidence>
<keyword evidence="3 6" id="KW-0645">Protease</keyword>
<sequence length="251" mass="27110">MVFKQSPSIKGKDQPLIIGGSKTADGELPYQILLQHQGQYICGGSFINVNGTHFVLTAAHCVGTRHPSRYTVVAGETDRNTASGNEQLRNVKTVFRHGQYSSRTLQNDIALLAIDEPFEVNEFVSPIPLPKQGQDTTGEVVVSGWGYITPIGIASRYLKKVTISVIDNLACKAFYAIRLLYVTNSMLCAGRVRGLSDSCNGDSGGPLTTVDGGYLAGIVSWGTLCALPLQPGVYTQVSHYIDWIELQASSI</sequence>
<keyword evidence="5" id="KW-1015">Disulfide bond</keyword>
<evidence type="ECO:0000256" key="5">
    <source>
        <dbReference type="ARBA" id="ARBA00023157"/>
    </source>
</evidence>
<name>A0A1D2N2Z2_ORCCI</name>
<dbReference type="GO" id="GO:0004252">
    <property type="term" value="F:serine-type endopeptidase activity"/>
    <property type="evidence" value="ECO:0007669"/>
    <property type="project" value="InterPro"/>
</dbReference>
<keyword evidence="2" id="KW-0964">Secreted</keyword>
<evidence type="ECO:0000313" key="9">
    <source>
        <dbReference type="Proteomes" id="UP000094527"/>
    </source>
</evidence>
<dbReference type="Gene3D" id="2.40.10.10">
    <property type="entry name" value="Trypsin-like serine proteases"/>
    <property type="match status" value="2"/>
</dbReference>
<dbReference type="InterPro" id="IPR018114">
    <property type="entry name" value="TRYPSIN_HIS"/>
</dbReference>
<reference evidence="8 9" key="1">
    <citation type="journal article" date="2016" name="Genome Biol. Evol.">
        <title>Gene Family Evolution Reflects Adaptation to Soil Environmental Stressors in the Genome of the Collembolan Orchesella cincta.</title>
        <authorList>
            <person name="Faddeeva-Vakhrusheva A."/>
            <person name="Derks M.F."/>
            <person name="Anvar S.Y."/>
            <person name="Agamennone V."/>
            <person name="Suring W."/>
            <person name="Smit S."/>
            <person name="van Straalen N.M."/>
            <person name="Roelofs D."/>
        </authorList>
    </citation>
    <scope>NUCLEOTIDE SEQUENCE [LARGE SCALE GENOMIC DNA]</scope>
    <source>
        <tissue evidence="8">Mixed pool</tissue>
    </source>
</reference>
<dbReference type="OrthoDB" id="10059102at2759"/>
<dbReference type="GO" id="GO:0016485">
    <property type="term" value="P:protein processing"/>
    <property type="evidence" value="ECO:0007669"/>
    <property type="project" value="UniProtKB-ARBA"/>
</dbReference>
<dbReference type="CDD" id="cd00190">
    <property type="entry name" value="Tryp_SPc"/>
    <property type="match status" value="1"/>
</dbReference>
<accession>A0A1D2N2Z2</accession>
<protein>
    <submittedName>
        <fullName evidence="8">Trypsin-1</fullName>
    </submittedName>
</protein>
<dbReference type="PANTHER" id="PTHR24252:SF11">
    <property type="entry name" value="ATRIAL NATRIURETIC PEPTIDE-CONVERTING ENZYME ISOFORM X1"/>
    <property type="match status" value="1"/>
</dbReference>
<evidence type="ECO:0000259" key="7">
    <source>
        <dbReference type="PROSITE" id="PS50240"/>
    </source>
</evidence>
<keyword evidence="9" id="KW-1185">Reference proteome</keyword>
<dbReference type="PANTHER" id="PTHR24252">
    <property type="entry name" value="ACROSIN-RELATED"/>
    <property type="match status" value="1"/>
</dbReference>
<dbReference type="GO" id="GO:0005576">
    <property type="term" value="C:extracellular region"/>
    <property type="evidence" value="ECO:0007669"/>
    <property type="project" value="UniProtKB-SubCell"/>
</dbReference>
<dbReference type="PROSITE" id="PS50240">
    <property type="entry name" value="TRYPSIN_DOM"/>
    <property type="match status" value="1"/>
</dbReference>
<dbReference type="InterPro" id="IPR033116">
    <property type="entry name" value="TRYPSIN_SER"/>
</dbReference>
<comment type="caution">
    <text evidence="8">The sequence shown here is derived from an EMBL/GenBank/DDBJ whole genome shotgun (WGS) entry which is preliminary data.</text>
</comment>
<dbReference type="InterPro" id="IPR001254">
    <property type="entry name" value="Trypsin_dom"/>
</dbReference>
<keyword evidence="6" id="KW-0378">Hydrolase</keyword>